<dbReference type="Gene3D" id="1.10.1200.10">
    <property type="entry name" value="ACP-like"/>
    <property type="match status" value="1"/>
</dbReference>
<dbReference type="InterPro" id="IPR009081">
    <property type="entry name" value="PP-bd_ACP"/>
</dbReference>
<evidence type="ECO:0000256" key="1">
    <source>
        <dbReference type="ARBA" id="ARBA00022450"/>
    </source>
</evidence>
<gene>
    <name evidence="4" type="ORF">K788_0006364</name>
</gene>
<name>A0A0P0RG78_9BURK</name>
<dbReference type="EMBL" id="CP012747">
    <property type="protein sequence ID" value="ALL67690.1"/>
    <property type="molecule type" value="Genomic_DNA"/>
</dbReference>
<feature type="domain" description="Carrier" evidence="3">
    <location>
        <begin position="6"/>
        <end position="81"/>
    </location>
</feature>
<evidence type="ECO:0000313" key="5">
    <source>
        <dbReference type="Proteomes" id="UP000019146"/>
    </source>
</evidence>
<dbReference type="KEGG" id="bcai:K788_0006364"/>
<proteinExistence type="predicted"/>
<dbReference type="InterPro" id="IPR036736">
    <property type="entry name" value="ACP-like_sf"/>
</dbReference>
<reference evidence="4 5" key="1">
    <citation type="journal article" date="2014" name="Genome Announc.">
        <title>Draft Genome Sequence of the Haloacid-Degrading Burkholderia caribensis Strain MBA4.</title>
        <authorList>
            <person name="Pan Y."/>
            <person name="Kong K.F."/>
            <person name="Tsang J.S."/>
        </authorList>
    </citation>
    <scope>NUCLEOTIDE SEQUENCE [LARGE SCALE GENOMIC DNA]</scope>
    <source>
        <strain evidence="4 5">MBA4</strain>
    </source>
</reference>
<keyword evidence="1" id="KW-0596">Phosphopantetheine</keyword>
<dbReference type="InterPro" id="IPR020806">
    <property type="entry name" value="PKS_PP-bd"/>
</dbReference>
<dbReference type="SUPFAM" id="SSF47336">
    <property type="entry name" value="ACP-like"/>
    <property type="match status" value="1"/>
</dbReference>
<evidence type="ECO:0000313" key="4">
    <source>
        <dbReference type="EMBL" id="ALL67690.1"/>
    </source>
</evidence>
<organism evidence="4 5">
    <name type="scientific">Paraburkholderia caribensis MBA4</name>
    <dbReference type="NCBI Taxonomy" id="1323664"/>
    <lineage>
        <taxon>Bacteria</taxon>
        <taxon>Pseudomonadati</taxon>
        <taxon>Pseudomonadota</taxon>
        <taxon>Betaproteobacteria</taxon>
        <taxon>Burkholderiales</taxon>
        <taxon>Burkholderiaceae</taxon>
        <taxon>Paraburkholderia</taxon>
    </lineage>
</organism>
<dbReference type="Pfam" id="PF00550">
    <property type="entry name" value="PP-binding"/>
    <property type="match status" value="1"/>
</dbReference>
<dbReference type="Proteomes" id="UP000019146">
    <property type="component" value="Chromosome 2"/>
</dbReference>
<dbReference type="GO" id="GO:0031177">
    <property type="term" value="F:phosphopantetheine binding"/>
    <property type="evidence" value="ECO:0007669"/>
    <property type="project" value="InterPro"/>
</dbReference>
<accession>A0A0P0RG78</accession>
<evidence type="ECO:0000259" key="3">
    <source>
        <dbReference type="PROSITE" id="PS50075"/>
    </source>
</evidence>
<dbReference type="GeneID" id="69971483"/>
<dbReference type="SMART" id="SM00823">
    <property type="entry name" value="PKS_PP"/>
    <property type="match status" value="1"/>
</dbReference>
<evidence type="ECO:0000256" key="2">
    <source>
        <dbReference type="ARBA" id="ARBA00022553"/>
    </source>
</evidence>
<dbReference type="AlphaFoldDB" id="A0A0P0RG78"/>
<protein>
    <submittedName>
        <fullName evidence="4">Phosphopantetheine attachment site</fullName>
    </submittedName>
</protein>
<keyword evidence="2" id="KW-0597">Phosphoprotein</keyword>
<dbReference type="PROSITE" id="PS50075">
    <property type="entry name" value="CARRIER"/>
    <property type="match status" value="1"/>
</dbReference>
<sequence length="116" mass="12688">MIPAPAIRALIEQELIAIAKSVMHKNTVEMKSSLFEQGLTSLGALEIRTRLESRFQISLRSSIVFDYPTLTDLTTFTTGVLGETDAASAVPGAPSDDKHTLEEALVRDILKKRFGV</sequence>
<dbReference type="RefSeq" id="WP_035999853.1">
    <property type="nucleotide sequence ID" value="NZ_CP012747.1"/>
</dbReference>